<evidence type="ECO:0000313" key="2">
    <source>
        <dbReference type="Proteomes" id="UP000775213"/>
    </source>
</evidence>
<dbReference type="Proteomes" id="UP000775213">
    <property type="component" value="Unassembled WGS sequence"/>
</dbReference>
<gene>
    <name evidence="1" type="ORF">IEQ34_000798</name>
</gene>
<sequence length="121" mass="13699">MINLLELVEECGVDVSLKFSLGLSSSKVECKKWVRESKVECKKWVRETNETVIVKKSKIEEGQMPYYLHIMPTVIIGPKGYCYANMMPCWVPISMEVIGNNLYEPRDNPSLALETGEVAAI</sequence>
<dbReference type="EMBL" id="JAGFBR010000001">
    <property type="protein sequence ID" value="KAH0471075.1"/>
    <property type="molecule type" value="Genomic_DNA"/>
</dbReference>
<dbReference type="AlphaFoldDB" id="A0AAV7HA13"/>
<evidence type="ECO:0000313" key="1">
    <source>
        <dbReference type="EMBL" id="KAH0471075.1"/>
    </source>
</evidence>
<organism evidence="1 2">
    <name type="scientific">Dendrobium chrysotoxum</name>
    <name type="common">Orchid</name>
    <dbReference type="NCBI Taxonomy" id="161865"/>
    <lineage>
        <taxon>Eukaryota</taxon>
        <taxon>Viridiplantae</taxon>
        <taxon>Streptophyta</taxon>
        <taxon>Embryophyta</taxon>
        <taxon>Tracheophyta</taxon>
        <taxon>Spermatophyta</taxon>
        <taxon>Magnoliopsida</taxon>
        <taxon>Liliopsida</taxon>
        <taxon>Asparagales</taxon>
        <taxon>Orchidaceae</taxon>
        <taxon>Epidendroideae</taxon>
        <taxon>Malaxideae</taxon>
        <taxon>Dendrobiinae</taxon>
        <taxon>Dendrobium</taxon>
    </lineage>
</organism>
<proteinExistence type="predicted"/>
<accession>A0AAV7HA13</accession>
<reference evidence="1 2" key="1">
    <citation type="journal article" date="2021" name="Hortic Res">
        <title>Chromosome-scale assembly of the Dendrobium chrysotoxum genome enhances the understanding of orchid evolution.</title>
        <authorList>
            <person name="Zhang Y."/>
            <person name="Zhang G.Q."/>
            <person name="Zhang D."/>
            <person name="Liu X.D."/>
            <person name="Xu X.Y."/>
            <person name="Sun W.H."/>
            <person name="Yu X."/>
            <person name="Zhu X."/>
            <person name="Wang Z.W."/>
            <person name="Zhao X."/>
            <person name="Zhong W.Y."/>
            <person name="Chen H."/>
            <person name="Yin W.L."/>
            <person name="Huang T."/>
            <person name="Niu S.C."/>
            <person name="Liu Z.J."/>
        </authorList>
    </citation>
    <scope>NUCLEOTIDE SEQUENCE [LARGE SCALE GENOMIC DNA]</scope>
    <source>
        <strain evidence="1">Lindl</strain>
    </source>
</reference>
<name>A0AAV7HA13_DENCH</name>
<keyword evidence="2" id="KW-1185">Reference proteome</keyword>
<comment type="caution">
    <text evidence="1">The sequence shown here is derived from an EMBL/GenBank/DDBJ whole genome shotgun (WGS) entry which is preliminary data.</text>
</comment>
<protein>
    <submittedName>
        <fullName evidence="1">Uncharacterized protein</fullName>
    </submittedName>
</protein>